<protein>
    <submittedName>
        <fullName evidence="4">NUDIX domain-containing protein</fullName>
    </submittedName>
</protein>
<evidence type="ECO:0000313" key="5">
    <source>
        <dbReference type="Proteomes" id="UP000323994"/>
    </source>
</evidence>
<dbReference type="Pfam" id="PF00293">
    <property type="entry name" value="NUDIX"/>
    <property type="match status" value="1"/>
</dbReference>
<dbReference type="Proteomes" id="UP000323994">
    <property type="component" value="Unassembled WGS sequence"/>
</dbReference>
<dbReference type="InterPro" id="IPR000086">
    <property type="entry name" value="NUDIX_hydrolase_dom"/>
</dbReference>
<evidence type="ECO:0000313" key="4">
    <source>
        <dbReference type="EMBL" id="KAA6439306.1"/>
    </source>
</evidence>
<reference evidence="4 5" key="1">
    <citation type="submission" date="2019-05" db="EMBL/GenBank/DDBJ databases">
        <authorList>
            <person name="Qu J.-H."/>
        </authorList>
    </citation>
    <scope>NUCLEOTIDE SEQUENCE [LARGE SCALE GENOMIC DNA]</scope>
    <source>
        <strain evidence="4 5">NS28</strain>
    </source>
</reference>
<dbReference type="OrthoDB" id="9787476at2"/>
<keyword evidence="1 2" id="KW-0378">Hydrolase</keyword>
<dbReference type="PROSITE" id="PS00893">
    <property type="entry name" value="NUDIX_BOX"/>
    <property type="match status" value="1"/>
</dbReference>
<dbReference type="Gene3D" id="3.90.79.10">
    <property type="entry name" value="Nucleoside Triphosphate Pyrophosphohydrolase"/>
    <property type="match status" value="1"/>
</dbReference>
<dbReference type="PROSITE" id="PS51462">
    <property type="entry name" value="NUDIX"/>
    <property type="match status" value="1"/>
</dbReference>
<dbReference type="CDD" id="cd04678">
    <property type="entry name" value="NUDIX_MTH2_Nudt15"/>
    <property type="match status" value="1"/>
</dbReference>
<keyword evidence="5" id="KW-1185">Reference proteome</keyword>
<gene>
    <name evidence="4" type="ORF">FEM33_13635</name>
</gene>
<comment type="similarity">
    <text evidence="2">Belongs to the Nudix hydrolase family.</text>
</comment>
<dbReference type="InterPro" id="IPR020476">
    <property type="entry name" value="Nudix_hydrolase"/>
</dbReference>
<dbReference type="InterPro" id="IPR015797">
    <property type="entry name" value="NUDIX_hydrolase-like_dom_sf"/>
</dbReference>
<dbReference type="SUPFAM" id="SSF55811">
    <property type="entry name" value="Nudix"/>
    <property type="match status" value="1"/>
</dbReference>
<dbReference type="PANTHER" id="PTHR16099">
    <property type="entry name" value="8-OXO-DGTP DIPHOSPHATES NUDT15"/>
    <property type="match status" value="1"/>
</dbReference>
<accession>A0A5M8QXA0</accession>
<dbReference type="GO" id="GO:0016787">
    <property type="term" value="F:hydrolase activity"/>
    <property type="evidence" value="ECO:0007669"/>
    <property type="project" value="UniProtKB-KW"/>
</dbReference>
<dbReference type="PRINTS" id="PR00502">
    <property type="entry name" value="NUDIXFAMILY"/>
</dbReference>
<feature type="domain" description="Nudix hydrolase" evidence="3">
    <location>
        <begin position="3"/>
        <end position="131"/>
    </location>
</feature>
<dbReference type="RefSeq" id="WP_139012556.1">
    <property type="nucleotide sequence ID" value="NZ_VBSN01000038.1"/>
</dbReference>
<dbReference type="InterPro" id="IPR020084">
    <property type="entry name" value="NUDIX_hydrolase_CS"/>
</dbReference>
<comment type="caution">
    <text evidence="4">The sequence shown here is derived from an EMBL/GenBank/DDBJ whole genome shotgun (WGS) entry which is preliminary data.</text>
</comment>
<dbReference type="PANTHER" id="PTHR16099:SF5">
    <property type="entry name" value="NUCLEOTIDE TRIPHOSPHATE DIPHOSPHATASE NUDT15"/>
    <property type="match status" value="1"/>
</dbReference>
<sequence length="137" mass="15879">MDQIKVVAGVIIWQDTKVLLGFRLSKHGHGVWSFPGGHVEFGEHPDQAVIREAFEETGLVISNVEKITFTSDFYENGTQYITLFFNATSWSGILENREPDKCLEWAWFDPEFLPSPLFIPIRSFLKEKNVLIDYRRQ</sequence>
<dbReference type="EMBL" id="VBSN01000038">
    <property type="protein sequence ID" value="KAA6439306.1"/>
    <property type="molecule type" value="Genomic_DNA"/>
</dbReference>
<proteinExistence type="inferred from homology"/>
<name>A0A5M8QXA0_9BACT</name>
<dbReference type="AlphaFoldDB" id="A0A5M8QXA0"/>
<evidence type="ECO:0000256" key="1">
    <source>
        <dbReference type="ARBA" id="ARBA00022801"/>
    </source>
</evidence>
<evidence type="ECO:0000259" key="3">
    <source>
        <dbReference type="PROSITE" id="PS51462"/>
    </source>
</evidence>
<evidence type="ECO:0000256" key="2">
    <source>
        <dbReference type="RuleBase" id="RU003476"/>
    </source>
</evidence>
<organism evidence="4 5">
    <name type="scientific">Dyadobacter flavalbus</name>
    <dbReference type="NCBI Taxonomy" id="2579942"/>
    <lineage>
        <taxon>Bacteria</taxon>
        <taxon>Pseudomonadati</taxon>
        <taxon>Bacteroidota</taxon>
        <taxon>Cytophagia</taxon>
        <taxon>Cytophagales</taxon>
        <taxon>Spirosomataceae</taxon>
        <taxon>Dyadobacter</taxon>
    </lineage>
</organism>